<dbReference type="InterPro" id="IPR020726">
    <property type="entry name" value="Bcl2_BH2_motif_CS"/>
</dbReference>
<feature type="transmembrane region" description="Helical" evidence="10">
    <location>
        <begin position="442"/>
        <end position="462"/>
    </location>
</feature>
<dbReference type="Gene3D" id="3.90.25.10">
    <property type="entry name" value="UDP-galactose 4-epimerase, domain 1"/>
    <property type="match status" value="1"/>
</dbReference>
<dbReference type="InterPro" id="IPR036259">
    <property type="entry name" value="MFS_trans_sf"/>
</dbReference>
<dbReference type="OrthoDB" id="4540492at2759"/>
<feature type="transmembrane region" description="Helical" evidence="10">
    <location>
        <begin position="796"/>
        <end position="813"/>
    </location>
</feature>
<evidence type="ECO:0000256" key="2">
    <source>
        <dbReference type="ARBA" id="ARBA00009458"/>
    </source>
</evidence>
<dbReference type="PROSITE" id="PS00217">
    <property type="entry name" value="SUGAR_TRANSPORT_2"/>
    <property type="match status" value="1"/>
</dbReference>
<evidence type="ECO:0000256" key="1">
    <source>
        <dbReference type="ARBA" id="ARBA00004141"/>
    </source>
</evidence>
<dbReference type="GO" id="GO:0015149">
    <property type="term" value="F:hexose transmembrane transporter activity"/>
    <property type="evidence" value="ECO:0007669"/>
    <property type="project" value="TreeGrafter"/>
</dbReference>
<dbReference type="Pfam" id="PF05368">
    <property type="entry name" value="NmrA"/>
    <property type="match status" value="1"/>
</dbReference>
<organism evidence="12 13">
    <name type="scientific">Cytospora schulzeri</name>
    <dbReference type="NCBI Taxonomy" id="448051"/>
    <lineage>
        <taxon>Eukaryota</taxon>
        <taxon>Fungi</taxon>
        <taxon>Dikarya</taxon>
        <taxon>Ascomycota</taxon>
        <taxon>Pezizomycotina</taxon>
        <taxon>Sordariomycetes</taxon>
        <taxon>Sordariomycetidae</taxon>
        <taxon>Diaporthales</taxon>
        <taxon>Cytosporaceae</taxon>
        <taxon>Cytospora</taxon>
    </lineage>
</organism>
<reference evidence="12 13" key="1">
    <citation type="submission" date="2015-09" db="EMBL/GenBank/DDBJ databases">
        <title>Host preference determinants of Valsa canker pathogens revealed by comparative genomics.</title>
        <authorList>
            <person name="Yin Z."/>
            <person name="Huang L."/>
        </authorList>
    </citation>
    <scope>NUCLEOTIDE SEQUENCE [LARGE SCALE GENOMIC DNA]</scope>
    <source>
        <strain evidence="12 13">03-1</strain>
    </source>
</reference>
<evidence type="ECO:0000256" key="5">
    <source>
        <dbReference type="ARBA" id="ARBA00022692"/>
    </source>
</evidence>
<sequence>MASVKASNILIFGATGFIGSFITEKVVAAQPAFSQITIFTSTNTVNSKPELLNGWKKAGNVTVITGDVDSEADVRAAYKDHKIDTVICAFGRTAIAKQINLIKWADETDGVKWFFPSEYGTDIEYGPKSKDEKPHQQKLKVRKFIREEVKNLEVTYVVTGPYFESWVGRQPGLEVSLGYDVPNKEACLVDDGEGRIGFTTMPDVGKLVVAALQHPEAAAGKALKVNSFEVTPKQVLAEYEKQTGAQWKVDYVPLDRLIEEEKKLWEEGNPKVTVLTLRRIWSEGGTLYEKTDNEAIGLKLGDMESLEVILKRLLGPLEDLGTMPTSGGPGQLARHVSPFLILLIFITTLGPFQFGYHLAELNAPQHAITCQDDKAASSSTLARVASTLSTYTLGGNVDCEGVPMDEPTFAAVSSVFTIGGLVGALASGPITSKKGRWLSMQITAVIFVLGAAIEAAAPRAWAMGIGRFISGLGSGASTVIVPLYISEVAPPAERGFFGAFTQISCNVGILVAQALGYFLSHGKAWRWIMGISGIIAAAQGVLTFLVPESPAWTATVKGDVTNGRRILQRIRGSGVNVDDEVALWEAGSAKDVTSEETGLLGPPEGGASLVPERDEVQHIGVMQALKDPLYRPAMIVVMGIMFAQQLCGINSIVMYSVALLNGLLPLSSIVLTILVSAVNLVMTAACSPLPDKWGRKTCLLISIVGQGISSLILAISILTGFKIMSALAVGFFVAFFAVGLGPVPFILASELVGQEAVGATQSWCLATNYTATFLVAQFFPIVNTALNGWLGGRGGWVYFIFAGFAALFAMFIATRVPETKGKKDADEVWGRARRLD</sequence>
<evidence type="ECO:0000256" key="4">
    <source>
        <dbReference type="ARBA" id="ARBA00022448"/>
    </source>
</evidence>
<dbReference type="PRINTS" id="PR00171">
    <property type="entry name" value="SUGRTRNSPORT"/>
</dbReference>
<dbReference type="Gene3D" id="1.20.1250.20">
    <property type="entry name" value="MFS general substrate transporter like domains"/>
    <property type="match status" value="1"/>
</dbReference>
<dbReference type="InterPro" id="IPR036291">
    <property type="entry name" value="NAD(P)-bd_dom_sf"/>
</dbReference>
<keyword evidence="4" id="KW-0813">Transport</keyword>
<feature type="transmembrane region" description="Helical" evidence="10">
    <location>
        <begin position="663"/>
        <end position="686"/>
    </location>
</feature>
<dbReference type="InterPro" id="IPR008030">
    <property type="entry name" value="NmrA-like"/>
</dbReference>
<dbReference type="Gene3D" id="3.40.50.720">
    <property type="entry name" value="NAD(P)-binding Rossmann-like Domain"/>
    <property type="match status" value="1"/>
</dbReference>
<dbReference type="InterPro" id="IPR045263">
    <property type="entry name" value="GLUT"/>
</dbReference>
<comment type="subcellular location">
    <subcellularLocation>
        <location evidence="1">Membrane</location>
        <topology evidence="1">Multi-pass membrane protein</topology>
    </subcellularLocation>
</comment>
<feature type="domain" description="Major facilitator superfamily (MFS) profile" evidence="11">
    <location>
        <begin position="343"/>
        <end position="820"/>
    </location>
</feature>
<keyword evidence="8" id="KW-0560">Oxidoreductase</keyword>
<dbReference type="InterPro" id="IPR005828">
    <property type="entry name" value="MFS_sugar_transport-like"/>
</dbReference>
<evidence type="ECO:0000313" key="12">
    <source>
        <dbReference type="EMBL" id="ROV88954.1"/>
    </source>
</evidence>
<evidence type="ECO:0000259" key="11">
    <source>
        <dbReference type="PROSITE" id="PS50850"/>
    </source>
</evidence>
<dbReference type="InterPro" id="IPR020846">
    <property type="entry name" value="MFS_dom"/>
</dbReference>
<dbReference type="InterPro" id="IPR003663">
    <property type="entry name" value="Sugar/inositol_transpt"/>
</dbReference>
<dbReference type="GO" id="GO:0042981">
    <property type="term" value="P:regulation of apoptotic process"/>
    <property type="evidence" value="ECO:0007669"/>
    <property type="project" value="InterPro"/>
</dbReference>
<evidence type="ECO:0000256" key="6">
    <source>
        <dbReference type="ARBA" id="ARBA00022857"/>
    </source>
</evidence>
<keyword evidence="5 10" id="KW-0812">Transmembrane</keyword>
<feature type="transmembrane region" description="Helical" evidence="10">
    <location>
        <begin position="769"/>
        <end position="790"/>
    </location>
</feature>
<proteinExistence type="inferred from homology"/>
<dbReference type="Pfam" id="PF00083">
    <property type="entry name" value="Sugar_tr"/>
    <property type="match status" value="1"/>
</dbReference>
<comment type="similarity">
    <text evidence="3">Belongs to the major facilitator superfamily. Sugar transporter (TC 2.A.1.1) family.</text>
</comment>
<dbReference type="CDD" id="cd05259">
    <property type="entry name" value="PCBER_SDR_a"/>
    <property type="match status" value="1"/>
</dbReference>
<dbReference type="InterPro" id="IPR045312">
    <property type="entry name" value="PCBER-like"/>
</dbReference>
<dbReference type="PANTHER" id="PTHR23503">
    <property type="entry name" value="SOLUTE CARRIER FAMILY 2"/>
    <property type="match status" value="1"/>
</dbReference>
<dbReference type="PROSITE" id="PS50850">
    <property type="entry name" value="MFS"/>
    <property type="match status" value="1"/>
</dbReference>
<name>A0A423VD88_9PEZI</name>
<dbReference type="GO" id="GO:0016491">
    <property type="term" value="F:oxidoreductase activity"/>
    <property type="evidence" value="ECO:0007669"/>
    <property type="project" value="UniProtKB-KW"/>
</dbReference>
<dbReference type="PROSITE" id="PS01258">
    <property type="entry name" value="BH2"/>
    <property type="match status" value="1"/>
</dbReference>
<evidence type="ECO:0000256" key="9">
    <source>
        <dbReference type="ARBA" id="ARBA00023136"/>
    </source>
</evidence>
<evidence type="ECO:0000256" key="3">
    <source>
        <dbReference type="ARBA" id="ARBA00010992"/>
    </source>
</evidence>
<feature type="transmembrane region" description="Helical" evidence="10">
    <location>
        <begin position="468"/>
        <end position="485"/>
    </location>
</feature>
<feature type="transmembrane region" description="Helical" evidence="10">
    <location>
        <begin position="633"/>
        <end position="657"/>
    </location>
</feature>
<keyword evidence="6" id="KW-0521">NADP</keyword>
<feature type="transmembrane region" description="Helical" evidence="10">
    <location>
        <begin position="698"/>
        <end position="721"/>
    </location>
</feature>
<evidence type="ECO:0000256" key="10">
    <source>
        <dbReference type="SAM" id="Phobius"/>
    </source>
</evidence>
<keyword evidence="9 10" id="KW-0472">Membrane</keyword>
<dbReference type="EMBL" id="LKEA01000074">
    <property type="protein sequence ID" value="ROV88954.1"/>
    <property type="molecule type" value="Genomic_DNA"/>
</dbReference>
<feature type="transmembrane region" description="Helical" evidence="10">
    <location>
        <begin position="497"/>
        <end position="519"/>
    </location>
</feature>
<dbReference type="Proteomes" id="UP000283895">
    <property type="component" value="Unassembled WGS sequence"/>
</dbReference>
<gene>
    <name evidence="12" type="ORF">VMCG_10125</name>
</gene>
<evidence type="ECO:0000256" key="8">
    <source>
        <dbReference type="ARBA" id="ARBA00023002"/>
    </source>
</evidence>
<comment type="caution">
    <text evidence="12">The sequence shown here is derived from an EMBL/GenBank/DDBJ whole genome shotgun (WGS) entry which is preliminary data.</text>
</comment>
<feature type="transmembrane region" description="Helical" evidence="10">
    <location>
        <begin position="525"/>
        <end position="546"/>
    </location>
</feature>
<comment type="similarity">
    <text evidence="2">Belongs to the Bcl-2 family.</text>
</comment>
<dbReference type="SUPFAM" id="SSF51735">
    <property type="entry name" value="NAD(P)-binding Rossmann-fold domains"/>
    <property type="match status" value="1"/>
</dbReference>
<evidence type="ECO:0000256" key="7">
    <source>
        <dbReference type="ARBA" id="ARBA00022989"/>
    </source>
</evidence>
<accession>A0A423VD88</accession>
<dbReference type="PANTHER" id="PTHR23503:SF8">
    <property type="entry name" value="FACILITATED GLUCOSE TRANSPORTER PROTEIN 1"/>
    <property type="match status" value="1"/>
</dbReference>
<dbReference type="SUPFAM" id="SSF103473">
    <property type="entry name" value="MFS general substrate transporter"/>
    <property type="match status" value="1"/>
</dbReference>
<protein>
    <recommendedName>
        <fullName evidence="11">Major facilitator superfamily (MFS) profile domain-containing protein</fullName>
    </recommendedName>
</protein>
<keyword evidence="7 10" id="KW-1133">Transmembrane helix</keyword>
<keyword evidence="13" id="KW-1185">Reference proteome</keyword>
<feature type="transmembrane region" description="Helical" evidence="10">
    <location>
        <begin position="727"/>
        <end position="748"/>
    </location>
</feature>
<dbReference type="InterPro" id="IPR005829">
    <property type="entry name" value="Sugar_transporter_CS"/>
</dbReference>
<evidence type="ECO:0000313" key="13">
    <source>
        <dbReference type="Proteomes" id="UP000283895"/>
    </source>
</evidence>
<dbReference type="STRING" id="356882.A0A423VD88"/>
<dbReference type="AlphaFoldDB" id="A0A423VD88"/>
<feature type="transmembrane region" description="Helical" evidence="10">
    <location>
        <begin position="409"/>
        <end position="430"/>
    </location>
</feature>
<dbReference type="GO" id="GO:0016020">
    <property type="term" value="C:membrane"/>
    <property type="evidence" value="ECO:0007669"/>
    <property type="project" value="UniProtKB-SubCell"/>
</dbReference>